<dbReference type="RefSeq" id="WP_218285831.1">
    <property type="nucleotide sequence ID" value="NZ_CP076448.1"/>
</dbReference>
<dbReference type="Pfam" id="PF08379">
    <property type="entry name" value="Bact_transglu_N"/>
    <property type="match status" value="1"/>
</dbReference>
<proteinExistence type="predicted"/>
<evidence type="ECO:0000259" key="1">
    <source>
        <dbReference type="SMART" id="SM00460"/>
    </source>
</evidence>
<organism evidence="2 3">
    <name type="scientific">Elioraea tepida</name>
    <dbReference type="NCBI Taxonomy" id="2843330"/>
    <lineage>
        <taxon>Bacteria</taxon>
        <taxon>Pseudomonadati</taxon>
        <taxon>Pseudomonadota</taxon>
        <taxon>Alphaproteobacteria</taxon>
        <taxon>Acetobacterales</taxon>
        <taxon>Elioraeaceae</taxon>
        <taxon>Elioraea</taxon>
    </lineage>
</organism>
<protein>
    <submittedName>
        <fullName evidence="2">Transglutaminase family protein</fullName>
    </submittedName>
</protein>
<feature type="domain" description="Transglutaminase-like" evidence="1">
    <location>
        <begin position="175"/>
        <end position="246"/>
    </location>
</feature>
<dbReference type="AlphaFoldDB" id="A0A975YJL4"/>
<evidence type="ECO:0000313" key="3">
    <source>
        <dbReference type="Proteomes" id="UP000694001"/>
    </source>
</evidence>
<accession>A0A975YJL4</accession>
<dbReference type="Proteomes" id="UP000694001">
    <property type="component" value="Chromosome"/>
</dbReference>
<keyword evidence="3" id="KW-1185">Reference proteome</keyword>
<dbReference type="EMBL" id="CP076448">
    <property type="protein sequence ID" value="QXM24774.1"/>
    <property type="molecule type" value="Genomic_DNA"/>
</dbReference>
<gene>
    <name evidence="2" type="ORF">KO353_00315</name>
</gene>
<dbReference type="PANTHER" id="PTHR33490">
    <property type="entry name" value="BLR5614 PROTEIN-RELATED"/>
    <property type="match status" value="1"/>
</dbReference>
<dbReference type="InterPro" id="IPR013589">
    <property type="entry name" value="Bac_transglu_N"/>
</dbReference>
<reference evidence="2" key="1">
    <citation type="submission" date="2021-06" db="EMBL/GenBank/DDBJ databases">
        <title>Elioraea tepida, sp. nov., a moderately thermophilic aerobic anoxygenic phototrophic bacterium isolated from an alkaline siliceous hot spring mat community in Yellowstone National Park, WY, USA.</title>
        <authorList>
            <person name="Saini M.K."/>
            <person name="Yoshida S."/>
            <person name="Sebastian A."/>
            <person name="Hirose S."/>
            <person name="Hara E."/>
            <person name="Tamaki H."/>
            <person name="Soulier N.T."/>
            <person name="Albert I."/>
            <person name="Hanada S."/>
            <person name="Bryant D.A."/>
            <person name="Tank M."/>
        </authorList>
    </citation>
    <scope>NUCLEOTIDE SEQUENCE</scope>
    <source>
        <strain evidence="2">MS-P2</strain>
    </source>
</reference>
<dbReference type="SMART" id="SM00460">
    <property type="entry name" value="TGc"/>
    <property type="match status" value="1"/>
</dbReference>
<evidence type="ECO:0000313" key="2">
    <source>
        <dbReference type="EMBL" id="QXM24774.1"/>
    </source>
</evidence>
<dbReference type="InterPro" id="IPR002931">
    <property type="entry name" value="Transglutaminase-like"/>
</dbReference>
<dbReference type="KEGG" id="elio:KO353_00315"/>
<dbReference type="Pfam" id="PF01841">
    <property type="entry name" value="Transglut_core"/>
    <property type="match status" value="1"/>
</dbReference>
<dbReference type="PANTHER" id="PTHR33490:SF7">
    <property type="entry name" value="BLR2979 PROTEIN"/>
    <property type="match status" value="1"/>
</dbReference>
<name>A0A975YJL4_9PROT</name>
<sequence length="296" mass="31954">MRYRVRHTTTYHYGEMVDLASHLLHLTPRALPGQVVLAAALAAEPEPVRLRTGPDHFGNDVTWMFIETPHDCFSVTLRAEVEVAFPPPPSASATLPWEQVAAITARPGGEGWRASEFAAPSPMAPADPAAGAYAAESFPAGRPILEGLLELQSRIRRDFTFRPGVTTVSTPVAQVIASCAGVCQDFAHVMIAGLRHLGLPARYVSGYVRTRPRPGEPRRQGADQSHAWVGAWLGPGHGWVDLDPTNDLVVRDEHVVLGWGRDYADVSPVRGVLLGGGAHSLSVSVDLEPMEEEGET</sequence>